<sequence>MSLRVYNDHHIHIINRYTHIEIHFRGDCKDSCQSICKLVTKAIKKSRKDLNVDDDHIFAFKCPQNKQCYCIVQKDDKSSTWYSHCTLCETKYKVLERDNSYKCWFFSDSPSLGAKPSLEGPPTKIKSTELLETKASSEDPLISILKLSASDRFRDASDRLAGSILSCLVTVSLKLNARRLISQELHKEMITGRDNDVIKAAKLVLAIQTTLDAQANPETYLNDVCSALKELGEKQVTDIVNGLEQSKTD</sequence>
<dbReference type="KEGG" id="aqu:109588488"/>
<protein>
    <submittedName>
        <fullName evidence="1">Uncharacterized protein</fullName>
    </submittedName>
</protein>
<reference evidence="1" key="2">
    <citation type="submission" date="2024-06" db="UniProtKB">
        <authorList>
            <consortium name="EnsemblMetazoa"/>
        </authorList>
    </citation>
    <scope>IDENTIFICATION</scope>
</reference>
<dbReference type="RefSeq" id="XP_019860206.1">
    <property type="nucleotide sequence ID" value="XM_020004647.1"/>
</dbReference>
<dbReference type="GeneID" id="109588488"/>
<accession>A0AAN0JSW0</accession>
<reference evidence="2" key="1">
    <citation type="journal article" date="2010" name="Nature">
        <title>The Amphimedon queenslandica genome and the evolution of animal complexity.</title>
        <authorList>
            <person name="Srivastava M."/>
            <person name="Simakov O."/>
            <person name="Chapman J."/>
            <person name="Fahey B."/>
            <person name="Gauthier M.E."/>
            <person name="Mitros T."/>
            <person name="Richards G.S."/>
            <person name="Conaco C."/>
            <person name="Dacre M."/>
            <person name="Hellsten U."/>
            <person name="Larroux C."/>
            <person name="Putnam N.H."/>
            <person name="Stanke M."/>
            <person name="Adamska M."/>
            <person name="Darling A."/>
            <person name="Degnan S.M."/>
            <person name="Oakley T.H."/>
            <person name="Plachetzki D.C."/>
            <person name="Zhai Y."/>
            <person name="Adamski M."/>
            <person name="Calcino A."/>
            <person name="Cummins S.F."/>
            <person name="Goodstein D.M."/>
            <person name="Harris C."/>
            <person name="Jackson D.J."/>
            <person name="Leys S.P."/>
            <person name="Shu S."/>
            <person name="Woodcroft B.J."/>
            <person name="Vervoort M."/>
            <person name="Kosik K.S."/>
            <person name="Manning G."/>
            <person name="Degnan B.M."/>
            <person name="Rokhsar D.S."/>
        </authorList>
    </citation>
    <scope>NUCLEOTIDE SEQUENCE [LARGE SCALE GENOMIC DNA]</scope>
</reference>
<proteinExistence type="predicted"/>
<evidence type="ECO:0000313" key="1">
    <source>
        <dbReference type="EnsemblMetazoa" id="XP_019860206.1"/>
    </source>
</evidence>
<dbReference type="AlphaFoldDB" id="A0AAN0JSW0"/>
<name>A0AAN0JSW0_AMPQE</name>
<dbReference type="EnsemblMetazoa" id="XM_020004647.1">
    <property type="protein sequence ID" value="XP_019860206.1"/>
    <property type="gene ID" value="LOC109588488"/>
</dbReference>
<dbReference type="Proteomes" id="UP000007879">
    <property type="component" value="Unassembled WGS sequence"/>
</dbReference>
<keyword evidence="2" id="KW-1185">Reference proteome</keyword>
<organism evidence="1 2">
    <name type="scientific">Amphimedon queenslandica</name>
    <name type="common">Sponge</name>
    <dbReference type="NCBI Taxonomy" id="400682"/>
    <lineage>
        <taxon>Eukaryota</taxon>
        <taxon>Metazoa</taxon>
        <taxon>Porifera</taxon>
        <taxon>Demospongiae</taxon>
        <taxon>Heteroscleromorpha</taxon>
        <taxon>Haplosclerida</taxon>
        <taxon>Niphatidae</taxon>
        <taxon>Amphimedon</taxon>
    </lineage>
</organism>
<evidence type="ECO:0000313" key="2">
    <source>
        <dbReference type="Proteomes" id="UP000007879"/>
    </source>
</evidence>